<feature type="non-terminal residue" evidence="2">
    <location>
        <position position="67"/>
    </location>
</feature>
<keyword evidence="1" id="KW-0812">Transmembrane</keyword>
<evidence type="ECO:0000313" key="2">
    <source>
        <dbReference type="EMBL" id="GAH84653.1"/>
    </source>
</evidence>
<comment type="caution">
    <text evidence="2">The sequence shown here is derived from an EMBL/GenBank/DDBJ whole genome shotgun (WGS) entry which is preliminary data.</text>
</comment>
<evidence type="ECO:0000256" key="1">
    <source>
        <dbReference type="SAM" id="Phobius"/>
    </source>
</evidence>
<sequence>MVKDSAKIKKMITVREGLQGATFGMMEGVIVALGILMGLSATGNRLILLVGIITCGLADALGNAAGF</sequence>
<organism evidence="2">
    <name type="scientific">marine sediment metagenome</name>
    <dbReference type="NCBI Taxonomy" id="412755"/>
    <lineage>
        <taxon>unclassified sequences</taxon>
        <taxon>metagenomes</taxon>
        <taxon>ecological metagenomes</taxon>
    </lineage>
</organism>
<evidence type="ECO:0008006" key="3">
    <source>
        <dbReference type="Google" id="ProtNLM"/>
    </source>
</evidence>
<gene>
    <name evidence="2" type="ORF">S03H2_63407</name>
</gene>
<feature type="transmembrane region" description="Helical" evidence="1">
    <location>
        <begin position="46"/>
        <end position="66"/>
    </location>
</feature>
<keyword evidence="1" id="KW-1133">Transmembrane helix</keyword>
<reference evidence="2" key="1">
    <citation type="journal article" date="2014" name="Front. Microbiol.">
        <title>High frequency of phylogenetically diverse reductive dehalogenase-homologous genes in deep subseafloor sedimentary metagenomes.</title>
        <authorList>
            <person name="Kawai M."/>
            <person name="Futagami T."/>
            <person name="Toyoda A."/>
            <person name="Takaki Y."/>
            <person name="Nishi S."/>
            <person name="Hori S."/>
            <person name="Arai W."/>
            <person name="Tsubouchi T."/>
            <person name="Morono Y."/>
            <person name="Uchiyama I."/>
            <person name="Ito T."/>
            <person name="Fujiyama A."/>
            <person name="Inagaki F."/>
            <person name="Takami H."/>
        </authorList>
    </citation>
    <scope>NUCLEOTIDE SEQUENCE</scope>
    <source>
        <strain evidence="2">Expedition CK06-06</strain>
    </source>
</reference>
<keyword evidence="1" id="KW-0472">Membrane</keyword>
<feature type="transmembrane region" description="Helical" evidence="1">
    <location>
        <begin position="21"/>
        <end position="40"/>
    </location>
</feature>
<name>X1KRN4_9ZZZZ</name>
<dbReference type="AlphaFoldDB" id="X1KRN4"/>
<dbReference type="EMBL" id="BARU01041083">
    <property type="protein sequence ID" value="GAH84653.1"/>
    <property type="molecule type" value="Genomic_DNA"/>
</dbReference>
<protein>
    <recommendedName>
        <fullName evidence="3">VIT family protein</fullName>
    </recommendedName>
</protein>
<accession>X1KRN4</accession>
<proteinExistence type="predicted"/>